<feature type="domain" description="Protein kinase" evidence="9">
    <location>
        <begin position="514"/>
        <end position="757"/>
    </location>
</feature>
<organism evidence="10 11">
    <name type="scientific">Coccomyxa viridis</name>
    <dbReference type="NCBI Taxonomy" id="1274662"/>
    <lineage>
        <taxon>Eukaryota</taxon>
        <taxon>Viridiplantae</taxon>
        <taxon>Chlorophyta</taxon>
        <taxon>core chlorophytes</taxon>
        <taxon>Trebouxiophyceae</taxon>
        <taxon>Trebouxiophyceae incertae sedis</taxon>
        <taxon>Coccomyxaceae</taxon>
        <taxon>Coccomyxa</taxon>
    </lineage>
</organism>
<evidence type="ECO:0000256" key="6">
    <source>
        <dbReference type="ARBA" id="ARBA00023136"/>
    </source>
</evidence>
<dbReference type="FunFam" id="3.80.10.10:FF:000383">
    <property type="entry name" value="Leucine-rich repeat receptor protein kinase EMS1"/>
    <property type="match status" value="1"/>
</dbReference>
<dbReference type="GO" id="GO:0004672">
    <property type="term" value="F:protein kinase activity"/>
    <property type="evidence" value="ECO:0007669"/>
    <property type="project" value="InterPro"/>
</dbReference>
<dbReference type="InterPro" id="IPR011009">
    <property type="entry name" value="Kinase-like_dom_sf"/>
</dbReference>
<protein>
    <recommendedName>
        <fullName evidence="9">Protein kinase domain-containing protein</fullName>
    </recommendedName>
</protein>
<keyword evidence="7" id="KW-0547">Nucleotide-binding</keyword>
<dbReference type="PANTHER" id="PTHR48056">
    <property type="entry name" value="LRR RECEPTOR-LIKE SERINE/THREONINE-PROTEIN KINASE-RELATED"/>
    <property type="match status" value="1"/>
</dbReference>
<dbReference type="InterPro" id="IPR001611">
    <property type="entry name" value="Leu-rich_rpt"/>
</dbReference>
<evidence type="ECO:0000256" key="8">
    <source>
        <dbReference type="SAM" id="Phobius"/>
    </source>
</evidence>
<dbReference type="Gene3D" id="1.10.510.10">
    <property type="entry name" value="Transferase(Phosphotransferase) domain 1"/>
    <property type="match status" value="1"/>
</dbReference>
<evidence type="ECO:0000256" key="3">
    <source>
        <dbReference type="ARBA" id="ARBA00022614"/>
    </source>
</evidence>
<dbReference type="AlphaFoldDB" id="A0AAV1I7F4"/>
<evidence type="ECO:0000259" key="9">
    <source>
        <dbReference type="PROSITE" id="PS50011"/>
    </source>
</evidence>
<dbReference type="InterPro" id="IPR001245">
    <property type="entry name" value="Ser-Thr/Tyr_kinase_cat_dom"/>
</dbReference>
<keyword evidence="11" id="KW-1185">Reference proteome</keyword>
<accession>A0AAV1I7F4</accession>
<dbReference type="PROSITE" id="PS50011">
    <property type="entry name" value="PROTEIN_KINASE_DOM"/>
    <property type="match status" value="1"/>
</dbReference>
<comment type="caution">
    <text evidence="10">The sequence shown here is derived from an EMBL/GenBank/DDBJ whole genome shotgun (WGS) entry which is preliminary data.</text>
</comment>
<evidence type="ECO:0000256" key="7">
    <source>
        <dbReference type="PROSITE-ProRule" id="PRU10141"/>
    </source>
</evidence>
<comment type="subcellular location">
    <subcellularLocation>
        <location evidence="2">Cytoplasm</location>
        <location evidence="2">Cytoskeleton</location>
        <location evidence="2">Cilium axoneme</location>
    </subcellularLocation>
    <subcellularLocation>
        <location evidence="1">Membrane</location>
    </subcellularLocation>
</comment>
<evidence type="ECO:0000256" key="2">
    <source>
        <dbReference type="ARBA" id="ARBA00004430"/>
    </source>
</evidence>
<dbReference type="SUPFAM" id="SSF56112">
    <property type="entry name" value="Protein kinase-like (PK-like)"/>
    <property type="match status" value="1"/>
</dbReference>
<keyword evidence="6 8" id="KW-0472">Membrane</keyword>
<dbReference type="InterPro" id="IPR000719">
    <property type="entry name" value="Prot_kinase_dom"/>
</dbReference>
<keyword evidence="3" id="KW-0433">Leucine-rich repeat</keyword>
<dbReference type="Gene3D" id="3.80.10.10">
    <property type="entry name" value="Ribonuclease Inhibitor"/>
    <property type="match status" value="2"/>
</dbReference>
<keyword evidence="4" id="KW-0732">Signal</keyword>
<dbReference type="GO" id="GO:0005524">
    <property type="term" value="F:ATP binding"/>
    <property type="evidence" value="ECO:0007669"/>
    <property type="project" value="UniProtKB-UniRule"/>
</dbReference>
<dbReference type="InterPro" id="IPR017441">
    <property type="entry name" value="Protein_kinase_ATP_BS"/>
</dbReference>
<keyword evidence="8" id="KW-0812">Transmembrane</keyword>
<dbReference type="InterPro" id="IPR032675">
    <property type="entry name" value="LRR_dom_sf"/>
</dbReference>
<dbReference type="SMART" id="SM00369">
    <property type="entry name" value="LRR_TYP"/>
    <property type="match status" value="6"/>
</dbReference>
<evidence type="ECO:0000256" key="5">
    <source>
        <dbReference type="ARBA" id="ARBA00022737"/>
    </source>
</evidence>
<dbReference type="Pfam" id="PF07714">
    <property type="entry name" value="PK_Tyr_Ser-Thr"/>
    <property type="match status" value="1"/>
</dbReference>
<feature type="binding site" evidence="7">
    <location>
        <position position="542"/>
    </location>
    <ligand>
        <name>ATP</name>
        <dbReference type="ChEBI" id="CHEBI:30616"/>
    </ligand>
</feature>
<keyword evidence="5" id="KW-0677">Repeat</keyword>
<gene>
    <name evidence="10" type="ORF">CVIRNUC_006468</name>
</gene>
<reference evidence="10 11" key="1">
    <citation type="submission" date="2023-10" db="EMBL/GenBank/DDBJ databases">
        <authorList>
            <person name="Maclean D."/>
            <person name="Macfadyen A."/>
        </authorList>
    </citation>
    <scope>NUCLEOTIDE SEQUENCE [LARGE SCALE GENOMIC DNA]</scope>
</reference>
<sequence>MLSAHKHGLQHAYWIGITPASGHTAVKTSLVVTVLLALLTTAGCDVLASASGPDVETSALLDFKSGLRNPAGPLSTGPRAWTGTVCSTPDASAWTGVACSDGHVTAISLYSLGLSGTLPPSWSNLQEVTLLNLGRNLLTGTLPASWASMSRLQFLTVNENKLTGMLPASWCNMTDLRSIDLNSNVLTGALPSAWSGLSQLTWLTLFSNKHTGTLPLAWGSLSNLQHLTLHENLLSGPLPDSWGSMASLQILSLHKNGLAGSLPEAWSGMQSLLACWTSSNQLWGPLPSSWASMPHLAFLNVSENALTGVLPPWSGSPLQGFDASYNKLTGLLPQEWAQMPLQILNLSDNLLTGTLPAEWLASGSLLADNVYHLDLSNNRLHGSVPTVMGGNFMAGSSNSEWAASAVLSPMIDGYGLCGTVPNNTNITTRDMRSLTGSQPWRPCPAETGLWLKPTVVLALSIGAVLALLLAGIAGLIVWRRKERRPFVAPELTRSGALKLGRASDGNVKFLLDSAGQPVLLGKGTSSEVYKARWHGDIVVAAKVLQSEDLGEAEAFEQESMILENLHYLHLVAHFDHAFHDGKMLIVMELMEGGDLRVCIRSDTGLPRKTGWYQNGRYIALGIARGLMFLHSKGIAWGACRASNVLLDHTGTVAKIADYGQKEIMGVLVPDLKAAQVETLHSASMGSAAADIHGFGRVLWQIITGDTDAWTEAKMRVPRVPDECPQEIMNLYLACTSAEAYKRPSAKQVMTVVELSLLAIPGARKAKTKLASDQIWDSASAKMG</sequence>
<dbReference type="PROSITE" id="PS00107">
    <property type="entry name" value="PROTEIN_KINASE_ATP"/>
    <property type="match status" value="1"/>
</dbReference>
<dbReference type="Pfam" id="PF13855">
    <property type="entry name" value="LRR_8"/>
    <property type="match status" value="1"/>
</dbReference>
<proteinExistence type="predicted"/>
<dbReference type="Pfam" id="PF00560">
    <property type="entry name" value="LRR_1"/>
    <property type="match status" value="3"/>
</dbReference>
<dbReference type="Proteomes" id="UP001314263">
    <property type="component" value="Unassembled WGS sequence"/>
</dbReference>
<keyword evidence="8" id="KW-1133">Transmembrane helix</keyword>
<dbReference type="GO" id="GO:0016020">
    <property type="term" value="C:membrane"/>
    <property type="evidence" value="ECO:0007669"/>
    <property type="project" value="UniProtKB-SubCell"/>
</dbReference>
<dbReference type="InterPro" id="IPR050647">
    <property type="entry name" value="Plant_LRR-RLKs"/>
</dbReference>
<dbReference type="EMBL" id="CAUYUE010000008">
    <property type="protein sequence ID" value="CAK0783269.1"/>
    <property type="molecule type" value="Genomic_DNA"/>
</dbReference>
<dbReference type="InterPro" id="IPR003591">
    <property type="entry name" value="Leu-rich_rpt_typical-subtyp"/>
</dbReference>
<evidence type="ECO:0000256" key="4">
    <source>
        <dbReference type="ARBA" id="ARBA00022729"/>
    </source>
</evidence>
<name>A0AAV1I7F4_9CHLO</name>
<keyword evidence="7" id="KW-0067">ATP-binding</keyword>
<dbReference type="GO" id="GO:0005930">
    <property type="term" value="C:axoneme"/>
    <property type="evidence" value="ECO:0007669"/>
    <property type="project" value="UniProtKB-SubCell"/>
</dbReference>
<dbReference type="SUPFAM" id="SSF52058">
    <property type="entry name" value="L domain-like"/>
    <property type="match status" value="2"/>
</dbReference>
<feature type="transmembrane region" description="Helical" evidence="8">
    <location>
        <begin position="455"/>
        <end position="478"/>
    </location>
</feature>
<evidence type="ECO:0000256" key="1">
    <source>
        <dbReference type="ARBA" id="ARBA00004370"/>
    </source>
</evidence>
<evidence type="ECO:0000313" key="10">
    <source>
        <dbReference type="EMBL" id="CAK0783269.1"/>
    </source>
</evidence>
<evidence type="ECO:0000313" key="11">
    <source>
        <dbReference type="Proteomes" id="UP001314263"/>
    </source>
</evidence>
<dbReference type="FunFam" id="3.80.10.10:FF:000400">
    <property type="entry name" value="Nuclear pore complex protein NUP107"/>
    <property type="match status" value="1"/>
</dbReference>